<accession>A0A8R1EB39</accession>
<sequence>SLIEWVFGVKLRVTGDLIDRNEPAILLMNHRTRLDWLFSWNALYKMDPWLLTTEKISLKAPLRKIPGGGWAMSCGSYIFLDRNFEKDKPILERIVKYFSGSEKNYQILLFAEGTDKGERATRLSNEFAEKHGLPKYEYVLHPRTTGFRYLLDLMKKENYIKNVYDLTIAYSGTIVDTEKKLLCGNFPDDIENNS</sequence>
<keyword evidence="3" id="KW-1185">Reference proteome</keyword>
<dbReference type="PANTHER" id="PTHR10983">
    <property type="entry name" value="1-ACYLGLYCEROL-3-PHOSPHATE ACYLTRANSFERASE-RELATED"/>
    <property type="match status" value="1"/>
</dbReference>
<dbReference type="CDD" id="cd07990">
    <property type="entry name" value="LPLAT_LCLAT1-like"/>
    <property type="match status" value="1"/>
</dbReference>
<proteinExistence type="predicted"/>
<protein>
    <submittedName>
        <fullName evidence="2">PlsC domain-containing protein</fullName>
    </submittedName>
</protein>
<evidence type="ECO:0000259" key="1">
    <source>
        <dbReference type="SMART" id="SM00563"/>
    </source>
</evidence>
<dbReference type="EnsemblMetazoa" id="CJA32915b.1">
    <property type="protein sequence ID" value="CJA32915b.1"/>
    <property type="gene ID" value="WBGene00208762"/>
</dbReference>
<feature type="domain" description="Phospholipid/glycerol acyltransferase" evidence="1">
    <location>
        <begin position="24"/>
        <end position="148"/>
    </location>
</feature>
<evidence type="ECO:0000313" key="2">
    <source>
        <dbReference type="EnsemblMetazoa" id="CJA32915b.1"/>
    </source>
</evidence>
<dbReference type="GO" id="GO:0036149">
    <property type="term" value="P:phosphatidylinositol acyl-chain remodeling"/>
    <property type="evidence" value="ECO:0007669"/>
    <property type="project" value="TreeGrafter"/>
</dbReference>
<name>A0A8R1EB39_CAEJA</name>
<organism evidence="2 3">
    <name type="scientific">Caenorhabditis japonica</name>
    <dbReference type="NCBI Taxonomy" id="281687"/>
    <lineage>
        <taxon>Eukaryota</taxon>
        <taxon>Metazoa</taxon>
        <taxon>Ecdysozoa</taxon>
        <taxon>Nematoda</taxon>
        <taxon>Chromadorea</taxon>
        <taxon>Rhabditida</taxon>
        <taxon>Rhabditina</taxon>
        <taxon>Rhabditomorpha</taxon>
        <taxon>Rhabditoidea</taxon>
        <taxon>Rhabditidae</taxon>
        <taxon>Peloderinae</taxon>
        <taxon>Caenorhabditis</taxon>
    </lineage>
</organism>
<dbReference type="GO" id="GO:0016746">
    <property type="term" value="F:acyltransferase activity"/>
    <property type="evidence" value="ECO:0007669"/>
    <property type="project" value="InterPro"/>
</dbReference>
<dbReference type="PANTHER" id="PTHR10983:SF16">
    <property type="entry name" value="LYSOCARDIOLIPIN ACYLTRANSFERASE 1"/>
    <property type="match status" value="1"/>
</dbReference>
<dbReference type="Pfam" id="PF01553">
    <property type="entry name" value="Acyltransferase"/>
    <property type="match status" value="1"/>
</dbReference>
<reference evidence="3" key="1">
    <citation type="submission" date="2010-08" db="EMBL/GenBank/DDBJ databases">
        <authorList>
            <consortium name="Caenorhabditis japonica Sequencing Consortium"/>
            <person name="Wilson R.K."/>
        </authorList>
    </citation>
    <scope>NUCLEOTIDE SEQUENCE [LARGE SCALE GENOMIC DNA]</scope>
    <source>
        <strain evidence="3">DF5081</strain>
    </source>
</reference>
<evidence type="ECO:0000313" key="3">
    <source>
        <dbReference type="Proteomes" id="UP000005237"/>
    </source>
</evidence>
<dbReference type="SUPFAM" id="SSF69593">
    <property type="entry name" value="Glycerol-3-phosphate (1)-acyltransferase"/>
    <property type="match status" value="1"/>
</dbReference>
<reference evidence="2" key="2">
    <citation type="submission" date="2022-06" db="UniProtKB">
        <authorList>
            <consortium name="EnsemblMetazoa"/>
        </authorList>
    </citation>
    <scope>IDENTIFICATION</scope>
    <source>
        <strain evidence="2">DF5081</strain>
    </source>
</reference>
<dbReference type="GO" id="GO:0005783">
    <property type="term" value="C:endoplasmic reticulum"/>
    <property type="evidence" value="ECO:0007669"/>
    <property type="project" value="TreeGrafter"/>
</dbReference>
<dbReference type="InterPro" id="IPR002123">
    <property type="entry name" value="Plipid/glycerol_acylTrfase"/>
</dbReference>
<dbReference type="AlphaFoldDB" id="A0A8R1EB39"/>
<dbReference type="Proteomes" id="UP000005237">
    <property type="component" value="Unassembled WGS sequence"/>
</dbReference>
<dbReference type="SMART" id="SM00563">
    <property type="entry name" value="PlsC"/>
    <property type="match status" value="1"/>
</dbReference>